<keyword evidence="1" id="KW-0472">Membrane</keyword>
<keyword evidence="1" id="KW-0812">Transmembrane</keyword>
<feature type="transmembrane region" description="Helical" evidence="1">
    <location>
        <begin position="132"/>
        <end position="151"/>
    </location>
</feature>
<dbReference type="EMBL" id="BMFR01000008">
    <property type="protein sequence ID" value="GGG77029.1"/>
    <property type="molecule type" value="Genomic_DNA"/>
</dbReference>
<evidence type="ECO:0008006" key="4">
    <source>
        <dbReference type="Google" id="ProtNLM"/>
    </source>
</evidence>
<reference evidence="2" key="2">
    <citation type="submission" date="2020-09" db="EMBL/GenBank/DDBJ databases">
        <authorList>
            <person name="Sun Q."/>
            <person name="Zhou Y."/>
        </authorList>
    </citation>
    <scope>NUCLEOTIDE SEQUENCE</scope>
    <source>
        <strain evidence="2">CGMCC 1.12754</strain>
    </source>
</reference>
<feature type="transmembrane region" description="Helical" evidence="1">
    <location>
        <begin position="48"/>
        <end position="68"/>
    </location>
</feature>
<organism evidence="2 3">
    <name type="scientific">Virgibacillus oceani</name>
    <dbReference type="NCBI Taxonomy" id="1479511"/>
    <lineage>
        <taxon>Bacteria</taxon>
        <taxon>Bacillati</taxon>
        <taxon>Bacillota</taxon>
        <taxon>Bacilli</taxon>
        <taxon>Bacillales</taxon>
        <taxon>Bacillaceae</taxon>
        <taxon>Virgibacillus</taxon>
    </lineage>
</organism>
<feature type="transmembrane region" description="Helical" evidence="1">
    <location>
        <begin position="89"/>
        <end position="112"/>
    </location>
</feature>
<proteinExistence type="predicted"/>
<evidence type="ECO:0000313" key="3">
    <source>
        <dbReference type="Proteomes" id="UP000622860"/>
    </source>
</evidence>
<keyword evidence="1" id="KW-1133">Transmembrane helix</keyword>
<accession>A0A917HFF2</accession>
<name>A0A917HFF2_9BACI</name>
<comment type="caution">
    <text evidence="2">The sequence shown here is derived from an EMBL/GenBank/DDBJ whole genome shotgun (WGS) entry which is preliminary data.</text>
</comment>
<gene>
    <name evidence="2" type="ORF">GCM10011398_22600</name>
</gene>
<feature type="transmembrane region" description="Helical" evidence="1">
    <location>
        <begin position="14"/>
        <end position="36"/>
    </location>
</feature>
<sequence length="168" mass="19396">MHEETRLPRNGKEFILFLAIISILSVNIIAPLIMGFEFGFHKQTYFETLQVIPFVWICVILLVTLVANPIVNKLIAKFTKPTDGFNAKVLFTILFSVTILSILLTIIGTWIGMREISLEPFQTFFYDWPRNFFIAFWVEMLIAQPIARFAMKKLHEGQARKVVNADDI</sequence>
<evidence type="ECO:0000256" key="1">
    <source>
        <dbReference type="SAM" id="Phobius"/>
    </source>
</evidence>
<reference evidence="2" key="1">
    <citation type="journal article" date="2014" name="Int. J. Syst. Evol. Microbiol.">
        <title>Complete genome sequence of Corynebacterium casei LMG S-19264T (=DSM 44701T), isolated from a smear-ripened cheese.</title>
        <authorList>
            <consortium name="US DOE Joint Genome Institute (JGI-PGF)"/>
            <person name="Walter F."/>
            <person name="Albersmeier A."/>
            <person name="Kalinowski J."/>
            <person name="Ruckert C."/>
        </authorList>
    </citation>
    <scope>NUCLEOTIDE SEQUENCE</scope>
    <source>
        <strain evidence="2">CGMCC 1.12754</strain>
    </source>
</reference>
<dbReference type="RefSeq" id="WP_188455505.1">
    <property type="nucleotide sequence ID" value="NZ_BMFR01000008.1"/>
</dbReference>
<dbReference type="Pfam" id="PF11391">
    <property type="entry name" value="DUF2798"/>
    <property type="match status" value="1"/>
</dbReference>
<evidence type="ECO:0000313" key="2">
    <source>
        <dbReference type="EMBL" id="GGG77029.1"/>
    </source>
</evidence>
<dbReference type="Proteomes" id="UP000622860">
    <property type="component" value="Unassembled WGS sequence"/>
</dbReference>
<keyword evidence="3" id="KW-1185">Reference proteome</keyword>
<protein>
    <recommendedName>
        <fullName evidence="4">DUF2798 domain-containing protein</fullName>
    </recommendedName>
</protein>
<dbReference type="InterPro" id="IPR021529">
    <property type="entry name" value="DUF2798"/>
</dbReference>
<dbReference type="AlphaFoldDB" id="A0A917HFF2"/>